<accession>A0ABU5NNQ4</accession>
<sequence length="206" mass="23423">MDVKELQMMIEEVVSSLMNTQHKRLLVVHPHTTVSKKQLKVLSGYFQIEEWYMNETTSSSQLFYDATVFLEVDQAFMVSSAQGLPNSSTSLYLSELLINNQTAILVPDEKLSAVISAKEPNAYMGMLLQHIERLKTFGCEIQLFTQLIPFLKLQEESPRSDIVANYLTADMLQSFKGQQLKLPAHTKLTPLAQEIIQEKGITIQRQ</sequence>
<organism evidence="1 2">
    <name type="scientific">Lysinibacillus irui</name>
    <dbReference type="NCBI Taxonomy" id="2998077"/>
    <lineage>
        <taxon>Bacteria</taxon>
        <taxon>Bacillati</taxon>
        <taxon>Bacillota</taxon>
        <taxon>Bacilli</taxon>
        <taxon>Bacillales</taxon>
        <taxon>Bacillaceae</taxon>
        <taxon>Lysinibacillus</taxon>
    </lineage>
</organism>
<evidence type="ECO:0000313" key="1">
    <source>
        <dbReference type="EMBL" id="MEA0977672.1"/>
    </source>
</evidence>
<keyword evidence="2" id="KW-1185">Reference proteome</keyword>
<protein>
    <recommendedName>
        <fullName evidence="3">Ethanolamine utilization protein</fullName>
    </recommendedName>
</protein>
<dbReference type="Proteomes" id="UP001289615">
    <property type="component" value="Unassembled WGS sequence"/>
</dbReference>
<evidence type="ECO:0000313" key="2">
    <source>
        <dbReference type="Proteomes" id="UP001289615"/>
    </source>
</evidence>
<comment type="caution">
    <text evidence="1">The sequence shown here is derived from an EMBL/GenBank/DDBJ whole genome shotgun (WGS) entry which is preliminary data.</text>
</comment>
<evidence type="ECO:0008006" key="3">
    <source>
        <dbReference type="Google" id="ProtNLM"/>
    </source>
</evidence>
<reference evidence="1 2" key="1">
    <citation type="submission" date="2023-12" db="EMBL/GenBank/DDBJ databases">
        <title>Genome comparison identifies genes involved in endophytic behavior of Lysinibacillus irui and provides insights into its role as a plant-growth promoting bacterium.</title>
        <authorList>
            <person name="Hilario S."/>
            <person name="Matos I."/>
            <person name="Goncalves M.F.M."/>
            <person name="Pardo C.A."/>
            <person name="Santos M.J."/>
        </authorList>
    </citation>
    <scope>NUCLEOTIDE SEQUENCE [LARGE SCALE GENOMIC DNA]</scope>
    <source>
        <strain evidence="1 2">B3</strain>
    </source>
</reference>
<gene>
    <name evidence="1" type="ORF">U6C28_15285</name>
</gene>
<name>A0ABU5NNQ4_9BACI</name>
<dbReference type="EMBL" id="JAXUIA010000012">
    <property type="protein sequence ID" value="MEA0977672.1"/>
    <property type="molecule type" value="Genomic_DNA"/>
</dbReference>
<proteinExistence type="predicted"/>
<dbReference type="RefSeq" id="WP_312506340.1">
    <property type="nucleotide sequence ID" value="NZ_JAXLNX010000012.1"/>
</dbReference>